<sequence>MSIDIGSVGLKEVVGLKDYFANDCRFARGNKTMIPGFGRSWTITERGISTNLNGNHIQSELLGYSNQAFIIFVVISWIVKKDSLALASLWISCGMLFIYSYTS</sequence>
<evidence type="ECO:0000313" key="2">
    <source>
        <dbReference type="EMBL" id="GBL80356.1"/>
    </source>
</evidence>
<protein>
    <submittedName>
        <fullName evidence="2">Uncharacterized protein</fullName>
    </submittedName>
</protein>
<keyword evidence="1" id="KW-1133">Transmembrane helix</keyword>
<dbReference type="Proteomes" id="UP000499080">
    <property type="component" value="Unassembled WGS sequence"/>
</dbReference>
<feature type="transmembrane region" description="Helical" evidence="1">
    <location>
        <begin position="61"/>
        <end position="79"/>
    </location>
</feature>
<keyword evidence="1" id="KW-0812">Transmembrane</keyword>
<keyword evidence="1" id="KW-0472">Membrane</keyword>
<name>A0A4Y2AM87_ARAVE</name>
<dbReference type="AlphaFoldDB" id="A0A4Y2AM87"/>
<organism evidence="2 3">
    <name type="scientific">Araneus ventricosus</name>
    <name type="common">Orbweaver spider</name>
    <name type="synonym">Epeira ventricosa</name>
    <dbReference type="NCBI Taxonomy" id="182803"/>
    <lineage>
        <taxon>Eukaryota</taxon>
        <taxon>Metazoa</taxon>
        <taxon>Ecdysozoa</taxon>
        <taxon>Arthropoda</taxon>
        <taxon>Chelicerata</taxon>
        <taxon>Arachnida</taxon>
        <taxon>Araneae</taxon>
        <taxon>Araneomorphae</taxon>
        <taxon>Entelegynae</taxon>
        <taxon>Araneoidea</taxon>
        <taxon>Araneidae</taxon>
        <taxon>Araneus</taxon>
    </lineage>
</organism>
<evidence type="ECO:0000256" key="1">
    <source>
        <dbReference type="SAM" id="Phobius"/>
    </source>
</evidence>
<keyword evidence="3" id="KW-1185">Reference proteome</keyword>
<reference evidence="2 3" key="1">
    <citation type="journal article" date="2019" name="Sci. Rep.">
        <title>Orb-weaving spider Araneus ventricosus genome elucidates the spidroin gene catalogue.</title>
        <authorList>
            <person name="Kono N."/>
            <person name="Nakamura H."/>
            <person name="Ohtoshi R."/>
            <person name="Moran D.A.P."/>
            <person name="Shinohara A."/>
            <person name="Yoshida Y."/>
            <person name="Fujiwara M."/>
            <person name="Mori M."/>
            <person name="Tomita M."/>
            <person name="Arakawa K."/>
        </authorList>
    </citation>
    <scope>NUCLEOTIDE SEQUENCE [LARGE SCALE GENOMIC DNA]</scope>
</reference>
<gene>
    <name evidence="2" type="ORF">AVEN_92266_1</name>
</gene>
<evidence type="ECO:0000313" key="3">
    <source>
        <dbReference type="Proteomes" id="UP000499080"/>
    </source>
</evidence>
<comment type="caution">
    <text evidence="2">The sequence shown here is derived from an EMBL/GenBank/DDBJ whole genome shotgun (WGS) entry which is preliminary data.</text>
</comment>
<dbReference type="EMBL" id="BGPR01000021">
    <property type="protein sequence ID" value="GBL80356.1"/>
    <property type="molecule type" value="Genomic_DNA"/>
</dbReference>
<feature type="transmembrane region" description="Helical" evidence="1">
    <location>
        <begin position="84"/>
        <end position="102"/>
    </location>
</feature>
<proteinExistence type="predicted"/>
<accession>A0A4Y2AM87</accession>